<protein>
    <submittedName>
        <fullName evidence="1">Uncharacterized protein</fullName>
    </submittedName>
</protein>
<dbReference type="Proteomes" id="UP000183567">
    <property type="component" value="Unassembled WGS sequence"/>
</dbReference>
<evidence type="ECO:0000313" key="2">
    <source>
        <dbReference type="Proteomes" id="UP000183567"/>
    </source>
</evidence>
<keyword evidence="2" id="KW-1185">Reference proteome</keyword>
<proteinExistence type="predicted"/>
<comment type="caution">
    <text evidence="1">The sequence shown here is derived from an EMBL/GenBank/DDBJ whole genome shotgun (WGS) entry which is preliminary data.</text>
</comment>
<name>A0A1J8PJQ0_9AGAM</name>
<dbReference type="AlphaFoldDB" id="A0A1J8PJQ0"/>
<gene>
    <name evidence="1" type="ORF">AZE42_10847</name>
</gene>
<evidence type="ECO:0000313" key="1">
    <source>
        <dbReference type="EMBL" id="OJA08027.1"/>
    </source>
</evidence>
<organism evidence="1 2">
    <name type="scientific">Rhizopogon vesiculosus</name>
    <dbReference type="NCBI Taxonomy" id="180088"/>
    <lineage>
        <taxon>Eukaryota</taxon>
        <taxon>Fungi</taxon>
        <taxon>Dikarya</taxon>
        <taxon>Basidiomycota</taxon>
        <taxon>Agaricomycotina</taxon>
        <taxon>Agaricomycetes</taxon>
        <taxon>Agaricomycetidae</taxon>
        <taxon>Boletales</taxon>
        <taxon>Suillineae</taxon>
        <taxon>Rhizopogonaceae</taxon>
        <taxon>Rhizopogon</taxon>
    </lineage>
</organism>
<sequence>MWVAGTHDIAYLSKDSAEELLGLNLYEEFRTVVTDTLLVLLRTYCSRGCQAALGCLDSGDITDMRRSLPLLAILEDFYCSYEKHRDGIEILTLTPREKHLDLDLVLLMDARVFPIEFDVITTQKASQLGVLRRVPPSLLTAFNMADDQNGGPVSNQDPSS</sequence>
<dbReference type="EMBL" id="LVVM01006468">
    <property type="protein sequence ID" value="OJA08027.1"/>
    <property type="molecule type" value="Genomic_DNA"/>
</dbReference>
<reference evidence="1 2" key="1">
    <citation type="submission" date="2016-03" db="EMBL/GenBank/DDBJ databases">
        <title>Comparative genomics of the ectomycorrhizal sister species Rhizopogon vinicolor and Rhizopogon vesiculosus (Basidiomycota: Boletales) reveals a divergence of the mating type B locus.</title>
        <authorList>
            <person name="Mujic A.B."/>
            <person name="Kuo A."/>
            <person name="Tritt A."/>
            <person name="Lipzen A."/>
            <person name="Chen C."/>
            <person name="Johnson J."/>
            <person name="Sharma A."/>
            <person name="Barry K."/>
            <person name="Grigoriev I.V."/>
            <person name="Spatafora J.W."/>
        </authorList>
    </citation>
    <scope>NUCLEOTIDE SEQUENCE [LARGE SCALE GENOMIC DNA]</scope>
    <source>
        <strain evidence="1 2">AM-OR11-056</strain>
    </source>
</reference>
<accession>A0A1J8PJQ0</accession>